<keyword evidence="3" id="KW-1185">Reference proteome</keyword>
<evidence type="ECO:0000256" key="1">
    <source>
        <dbReference type="SAM" id="Phobius"/>
    </source>
</evidence>
<name>A0A2N0VER3_9BACT</name>
<sequence length="265" mass="29826">MKTNRYIPVLTIISGILLALSGLFLIGIYIYTGAQSLDQADQSLLFWYIPLIFFGILLNVSGAFFIAVGMKARQNPALQKLSKNLLFVLGGSLILVLAFIWTGEHRADQTREELKQQQQIRSDLHKIDDVQVKDLTVDGFTLNIKSTGTVHGDYKIEIIFSDIRDRLYQFNETVSLISDESDNEFEFSIDDIFRACTNGSNQSYFCVDNAGTTNSELRISIRLIPVDIEGLDLPITGVETSWTTSLILDTFTRNGIVEVEKINRE</sequence>
<dbReference type="AlphaFoldDB" id="A0A2N0VER3"/>
<dbReference type="OrthoDB" id="9835237at2"/>
<gene>
    <name evidence="2" type="ORF">CWD77_14860</name>
</gene>
<comment type="caution">
    <text evidence="2">The sequence shown here is derived from an EMBL/GenBank/DDBJ whole genome shotgun (WGS) entry which is preliminary data.</text>
</comment>
<feature type="transmembrane region" description="Helical" evidence="1">
    <location>
        <begin position="7"/>
        <end position="32"/>
    </location>
</feature>
<reference evidence="2 3" key="1">
    <citation type="submission" date="2017-11" db="EMBL/GenBank/DDBJ databases">
        <title>Rhodohalobacter 15182 sp. nov., isolated from a salt lake.</title>
        <authorList>
            <person name="Han S."/>
        </authorList>
    </citation>
    <scope>NUCLEOTIDE SEQUENCE [LARGE SCALE GENOMIC DNA]</scope>
    <source>
        <strain evidence="2 3">15182</strain>
    </source>
</reference>
<dbReference type="RefSeq" id="WP_101074377.1">
    <property type="nucleotide sequence ID" value="NZ_PISP01000006.1"/>
</dbReference>
<proteinExistence type="predicted"/>
<evidence type="ECO:0000313" key="2">
    <source>
        <dbReference type="EMBL" id="PKD42682.1"/>
    </source>
</evidence>
<dbReference type="EMBL" id="PISP01000006">
    <property type="protein sequence ID" value="PKD42682.1"/>
    <property type="molecule type" value="Genomic_DNA"/>
</dbReference>
<keyword evidence="1" id="KW-0812">Transmembrane</keyword>
<feature type="transmembrane region" description="Helical" evidence="1">
    <location>
        <begin position="44"/>
        <end position="69"/>
    </location>
</feature>
<evidence type="ECO:0000313" key="3">
    <source>
        <dbReference type="Proteomes" id="UP000233398"/>
    </source>
</evidence>
<organism evidence="2 3">
    <name type="scientific">Rhodohalobacter barkolensis</name>
    <dbReference type="NCBI Taxonomy" id="2053187"/>
    <lineage>
        <taxon>Bacteria</taxon>
        <taxon>Pseudomonadati</taxon>
        <taxon>Balneolota</taxon>
        <taxon>Balneolia</taxon>
        <taxon>Balneolales</taxon>
        <taxon>Balneolaceae</taxon>
        <taxon>Rhodohalobacter</taxon>
    </lineage>
</organism>
<protein>
    <submittedName>
        <fullName evidence="2">Uncharacterized protein</fullName>
    </submittedName>
</protein>
<keyword evidence="1" id="KW-1133">Transmembrane helix</keyword>
<accession>A0A2N0VER3</accession>
<dbReference type="Proteomes" id="UP000233398">
    <property type="component" value="Unassembled WGS sequence"/>
</dbReference>
<feature type="transmembrane region" description="Helical" evidence="1">
    <location>
        <begin position="81"/>
        <end position="101"/>
    </location>
</feature>
<keyword evidence="1" id="KW-0472">Membrane</keyword>